<dbReference type="EMBL" id="FMXE01000024">
    <property type="protein sequence ID" value="SDA89004.1"/>
    <property type="molecule type" value="Genomic_DNA"/>
</dbReference>
<dbReference type="PANTHER" id="PTHR24273">
    <property type="entry name" value="FI04643P-RELATED"/>
    <property type="match status" value="1"/>
</dbReference>
<organism evidence="2 3">
    <name type="scientific">Algoriphagus alkaliphilus</name>
    <dbReference type="NCBI Taxonomy" id="279824"/>
    <lineage>
        <taxon>Bacteria</taxon>
        <taxon>Pseudomonadati</taxon>
        <taxon>Bacteroidota</taxon>
        <taxon>Cytophagia</taxon>
        <taxon>Cytophagales</taxon>
        <taxon>Cyclobacteriaceae</taxon>
        <taxon>Algoriphagus</taxon>
    </lineage>
</organism>
<dbReference type="InterPro" id="IPR013783">
    <property type="entry name" value="Ig-like_fold"/>
</dbReference>
<protein>
    <submittedName>
        <fullName evidence="2">Por secretion system C-terminal sorting domain-containing protein</fullName>
    </submittedName>
</protein>
<dbReference type="STRING" id="279824.SAMN03080617_03134"/>
<name>A0A1G5Z2M0_9BACT</name>
<dbReference type="AlphaFoldDB" id="A0A1G5Z2M0"/>
<dbReference type="Proteomes" id="UP000198756">
    <property type="component" value="Unassembled WGS sequence"/>
</dbReference>
<feature type="domain" description="Secretion system C-terminal sorting" evidence="1">
    <location>
        <begin position="682"/>
        <end position="751"/>
    </location>
</feature>
<dbReference type="NCBIfam" id="TIGR04183">
    <property type="entry name" value="Por_Secre_tail"/>
    <property type="match status" value="1"/>
</dbReference>
<dbReference type="PANTHER" id="PTHR24273:SF32">
    <property type="entry name" value="HYALIN"/>
    <property type="match status" value="1"/>
</dbReference>
<keyword evidence="3" id="KW-1185">Reference proteome</keyword>
<gene>
    <name evidence="2" type="ORF">SAMN03080617_03134</name>
</gene>
<evidence type="ECO:0000259" key="1">
    <source>
        <dbReference type="Pfam" id="PF18962"/>
    </source>
</evidence>
<dbReference type="Pfam" id="PF18962">
    <property type="entry name" value="Por_Secre_tail"/>
    <property type="match status" value="1"/>
</dbReference>
<feature type="non-terminal residue" evidence="2">
    <location>
        <position position="1"/>
    </location>
</feature>
<reference evidence="3" key="1">
    <citation type="submission" date="2016-10" db="EMBL/GenBank/DDBJ databases">
        <authorList>
            <person name="Varghese N."/>
            <person name="Submissions S."/>
        </authorList>
    </citation>
    <scope>NUCLEOTIDE SEQUENCE [LARGE SCALE GENOMIC DNA]</scope>
    <source>
        <strain evidence="3">DSM 22703</strain>
    </source>
</reference>
<proteinExistence type="predicted"/>
<evidence type="ECO:0000313" key="2">
    <source>
        <dbReference type="EMBL" id="SDA89004.1"/>
    </source>
</evidence>
<dbReference type="InterPro" id="IPR026444">
    <property type="entry name" value="Secre_tail"/>
</dbReference>
<sequence>YNTQGTHTVTWKFDDGNGNTSQQTQTVIVKDITAPVPSLAQLPIIMGECSATVSAPTAIDSCQGIITGTTADPISYGVQGTYTINWIFDDGNGNTATQEQTVIVEDIIAPIPTLSTLPTITTETSVVVFGSLASDNCEGAIIGTTSDPTSYSEQGTYTITWVYRDSKGNTSTQNQTVIVNAATIPVWNTLPGSLDRTLYCSQDHLLAQAQLLAPAPSDPDRVVSLVKTSGGFVMPGPNGAGTLTNTWIATDLNGIQSQVFTQVITFQGIEIDASASSIPVQVGTSATLSATVLPAVSGVKVTFLLDGNQVGFANTDVTGKATISVSGLSLDVYKVTAVVGSGCSESIAYLPVYDPNGNFVTGGGWINSPEGALVGTTTVGKANFGFVSKYKKGSNQVDGNTEFQFNAGSLSFKSILHEAGTLVISGKKATYRGEGSINGVSGFKFTLVAIDGQWNGGTNPDQFRIKIWGSNGVIYDNGLGAADNSEVATVLGGGSIVIHESKAKGNKRVSTELITVAWSTPFETIKKKLETQSSTWFEGRKLALTLDARTYDPLTPGLYELKADLVDNEFFELDEPIAIQVLVQDKPIALDIELSNQKVVKNAGSGTVIGTLNTIDPVDDIHTYSMDPNPDLEIRGNQLIWKGINTPAAQMKFTVFSTDRAGQTISKDIVLTREVGPNQFILYPNPAQNETNIMVDLDEGAEVEIQVFDAVGRMVIEDTIYRGSTFIQTLDLNGLAPGMYMVQVKIGYIIMTERLIKR</sequence>
<evidence type="ECO:0000313" key="3">
    <source>
        <dbReference type="Proteomes" id="UP000198756"/>
    </source>
</evidence>
<accession>A0A1G5Z2M0</accession>
<dbReference type="RefSeq" id="WP_175454246.1">
    <property type="nucleotide sequence ID" value="NZ_FMXE01000024.1"/>
</dbReference>
<dbReference type="Gene3D" id="2.60.40.10">
    <property type="entry name" value="Immunoglobulins"/>
    <property type="match status" value="2"/>
</dbReference>